<comment type="caution">
    <text evidence="9">The sequence shown here is derived from an EMBL/GenBank/DDBJ whole genome shotgun (WGS) entry which is preliminary data.</text>
</comment>
<dbReference type="GO" id="GO:0005576">
    <property type="term" value="C:extracellular region"/>
    <property type="evidence" value="ECO:0007669"/>
    <property type="project" value="UniProtKB-SubCell"/>
</dbReference>
<comment type="subcellular location">
    <subcellularLocation>
        <location evidence="1">Secreted</location>
    </subcellularLocation>
</comment>
<keyword evidence="7" id="KW-1133">Transmembrane helix</keyword>
<dbReference type="RefSeq" id="WP_083324388.1">
    <property type="nucleotide sequence ID" value="NZ_JALXPR010000010.1"/>
</dbReference>
<keyword evidence="4" id="KW-0964">Secreted</keyword>
<keyword evidence="7" id="KW-0812">Transmembrane</keyword>
<evidence type="ECO:0000256" key="7">
    <source>
        <dbReference type="SAM" id="Phobius"/>
    </source>
</evidence>
<evidence type="ECO:0000256" key="6">
    <source>
        <dbReference type="ARBA" id="ARBA00031042"/>
    </source>
</evidence>
<dbReference type="EMBL" id="JALXTC010000029">
    <property type="protein sequence ID" value="MCT2117682.1"/>
    <property type="molecule type" value="Genomic_DNA"/>
</dbReference>
<protein>
    <recommendedName>
        <fullName evidence="3">Alanine and proline-rich secreted protein Apa</fullName>
    </recommendedName>
    <alternativeName>
        <fullName evidence="6">Fibronectin attachment protein</fullName>
    </alternativeName>
</protein>
<comment type="similarity">
    <text evidence="2">Belongs to the Apa family.</text>
</comment>
<feature type="transmembrane region" description="Helical" evidence="7">
    <location>
        <begin position="26"/>
        <end position="47"/>
    </location>
</feature>
<evidence type="ECO:0000256" key="2">
    <source>
        <dbReference type="ARBA" id="ARBA00005477"/>
    </source>
</evidence>
<evidence type="ECO:0000256" key="1">
    <source>
        <dbReference type="ARBA" id="ARBA00004613"/>
    </source>
</evidence>
<reference evidence="9" key="1">
    <citation type="submission" date="2022-04" db="EMBL/GenBank/DDBJ databases">
        <title>Human microbiome associated bacterial genomes.</title>
        <authorList>
            <person name="Sandstrom S."/>
            <person name="Salamzade R."/>
            <person name="Kalan L.R."/>
        </authorList>
    </citation>
    <scope>NUCLEOTIDE SEQUENCE</scope>
    <source>
        <strain evidence="9">P3-SID1762</strain>
    </source>
</reference>
<evidence type="ECO:0000313" key="10">
    <source>
        <dbReference type="Proteomes" id="UP001206890"/>
    </source>
</evidence>
<dbReference type="InterPro" id="IPR010801">
    <property type="entry name" value="FAP"/>
</dbReference>
<evidence type="ECO:0000259" key="8">
    <source>
        <dbReference type="Pfam" id="PF07174"/>
    </source>
</evidence>
<keyword evidence="5" id="KW-0732">Signal</keyword>
<proteinExistence type="inferred from homology"/>
<dbReference type="AlphaFoldDB" id="A0AAW5Q9S1"/>
<dbReference type="Pfam" id="PF07174">
    <property type="entry name" value="FAP"/>
    <property type="match status" value="1"/>
</dbReference>
<evidence type="ECO:0000256" key="4">
    <source>
        <dbReference type="ARBA" id="ARBA00022525"/>
    </source>
</evidence>
<dbReference type="Proteomes" id="UP001206890">
    <property type="component" value="Unassembled WGS sequence"/>
</dbReference>
<dbReference type="GO" id="GO:0050840">
    <property type="term" value="F:extracellular matrix binding"/>
    <property type="evidence" value="ECO:0007669"/>
    <property type="project" value="InterPro"/>
</dbReference>
<accession>A0AAW5Q9S1</accession>
<sequence>MSSAEKSESGRSSGPSASPVAGRARAALAIALVLVVALIAAVATWVISDRTHAPSARQLSPKVQVAAGSDHVDPFAGLVIRVPEGWRAESGELLFGSTAMSPERAAPAQSDGVVLVGGLTEDLFDPRESDNRLAAITLANGMGPILLPVPGQAVDERVEELSTRVGDGWSVSFRVIPSAPQDVVGPEGALVYSAVVGQGAQRYWLTYVGRPGDGTVPSPTAEWADEIVERLRLSEAAYTPAGQPGAPA</sequence>
<evidence type="ECO:0000313" key="9">
    <source>
        <dbReference type="EMBL" id="MCT2117682.1"/>
    </source>
</evidence>
<name>A0AAW5Q9S1_9ACTN</name>
<organism evidence="9 10">
    <name type="scientific">Dietzia cinnamea</name>
    <dbReference type="NCBI Taxonomy" id="321318"/>
    <lineage>
        <taxon>Bacteria</taxon>
        <taxon>Bacillati</taxon>
        <taxon>Actinomycetota</taxon>
        <taxon>Actinomycetes</taxon>
        <taxon>Mycobacteriales</taxon>
        <taxon>Dietziaceae</taxon>
        <taxon>Dietzia</taxon>
    </lineage>
</organism>
<feature type="domain" description="Fibronectin-attachment" evidence="8">
    <location>
        <begin position="76"/>
        <end position="200"/>
    </location>
</feature>
<evidence type="ECO:0000256" key="5">
    <source>
        <dbReference type="ARBA" id="ARBA00022729"/>
    </source>
</evidence>
<gene>
    <name evidence="9" type="ORF">M3D93_07920</name>
</gene>
<keyword evidence="7" id="KW-0472">Membrane</keyword>
<evidence type="ECO:0000256" key="3">
    <source>
        <dbReference type="ARBA" id="ARBA00016054"/>
    </source>
</evidence>